<keyword evidence="2" id="KW-0596">Phosphopantetheine</keyword>
<dbReference type="SMART" id="SM00823">
    <property type="entry name" value="PKS_PP"/>
    <property type="match status" value="2"/>
</dbReference>
<dbReference type="NCBIfam" id="TIGR01733">
    <property type="entry name" value="AA-adenyl-dom"/>
    <property type="match status" value="2"/>
</dbReference>
<dbReference type="PROSITE" id="PS50075">
    <property type="entry name" value="CARRIER"/>
    <property type="match status" value="2"/>
</dbReference>
<feature type="domain" description="Carrier" evidence="4">
    <location>
        <begin position="2079"/>
        <end position="2154"/>
    </location>
</feature>
<dbReference type="Pfam" id="PF00668">
    <property type="entry name" value="Condensation"/>
    <property type="match status" value="2"/>
</dbReference>
<gene>
    <name evidence="5" type="ORF">ICL07_31220</name>
</gene>
<dbReference type="Gene3D" id="1.10.1200.10">
    <property type="entry name" value="ACP-like"/>
    <property type="match status" value="2"/>
</dbReference>
<evidence type="ECO:0000256" key="2">
    <source>
        <dbReference type="ARBA" id="ARBA00022450"/>
    </source>
</evidence>
<dbReference type="Gene3D" id="3.40.50.980">
    <property type="match status" value="4"/>
</dbReference>
<evidence type="ECO:0000256" key="3">
    <source>
        <dbReference type="ARBA" id="ARBA00022553"/>
    </source>
</evidence>
<dbReference type="PROSITE" id="PS00455">
    <property type="entry name" value="AMP_BINDING"/>
    <property type="match status" value="1"/>
</dbReference>
<proteinExistence type="predicted"/>
<dbReference type="InterPro" id="IPR023213">
    <property type="entry name" value="CAT-like_dom_sf"/>
</dbReference>
<dbReference type="Gene3D" id="3.30.559.30">
    <property type="entry name" value="Nonribosomal peptide synthetase, condensation domain"/>
    <property type="match status" value="2"/>
</dbReference>
<dbReference type="NCBIfam" id="NF003417">
    <property type="entry name" value="PRK04813.1"/>
    <property type="match status" value="2"/>
</dbReference>
<dbReference type="CDD" id="cd19531">
    <property type="entry name" value="LCL_NRPS-like"/>
    <property type="match status" value="1"/>
</dbReference>
<feature type="domain" description="Carrier" evidence="4">
    <location>
        <begin position="1009"/>
        <end position="1084"/>
    </location>
</feature>
<evidence type="ECO:0000313" key="6">
    <source>
        <dbReference type="Proteomes" id="UP000659124"/>
    </source>
</evidence>
<dbReference type="InterPro" id="IPR020806">
    <property type="entry name" value="PKS_PP-bd"/>
</dbReference>
<dbReference type="InterPro" id="IPR036736">
    <property type="entry name" value="ACP-like_sf"/>
</dbReference>
<dbReference type="Proteomes" id="UP000659124">
    <property type="component" value="Unassembled WGS sequence"/>
</dbReference>
<dbReference type="InterPro" id="IPR006162">
    <property type="entry name" value="Ppantetheine_attach_site"/>
</dbReference>
<dbReference type="Gene3D" id="3.30.559.10">
    <property type="entry name" value="Chloramphenicol acetyltransferase-like domain"/>
    <property type="match status" value="2"/>
</dbReference>
<dbReference type="PANTHER" id="PTHR45527">
    <property type="entry name" value="NONRIBOSOMAL PEPTIDE SYNTHETASE"/>
    <property type="match status" value="1"/>
</dbReference>
<dbReference type="InterPro" id="IPR000873">
    <property type="entry name" value="AMP-dep_synth/lig_dom"/>
</dbReference>
<dbReference type="Pfam" id="PF00550">
    <property type="entry name" value="PP-binding"/>
    <property type="match status" value="2"/>
</dbReference>
<dbReference type="PRINTS" id="PR00154">
    <property type="entry name" value="AMPBINDING"/>
</dbReference>
<dbReference type="InterPro" id="IPR020459">
    <property type="entry name" value="AMP-binding"/>
</dbReference>
<protein>
    <submittedName>
        <fullName evidence="5">Amino acid adenylation domain-containing protein</fullName>
    </submittedName>
</protein>
<name>A0ABR7TXN8_9BACT</name>
<dbReference type="Gene3D" id="3.30.300.30">
    <property type="match status" value="2"/>
</dbReference>
<sequence>MANIFDELKNLSADQREMLKSRLREKGMKGMDAERITPAPSMANYPLSSAQKRMFTMYQIDPVTIVYNLPQALWLKGHLDVERLAHAFRQLVHRHEALRTSFHLLDDQLVQVVHPTVNFHLDYEVRDERPLTDEELDNTVAAFMQPFDFSVAPLFRAKLIRIQRNGEQVHLLLQDKHHIISDGISEEVLNTELAALYAGLGLSPVALHYKDYAVWQQQQLNKEWFQQQRRYWLDKFKGPLPVLDLPADFPRPRIKTFKGDTFLFQMDEQLTAGLKQLAAANSATLYVLLVAMFKTLLFRYTNENELIIASDTANRTRAELNGVVGMFINKLIIKSQPGMDMPFDVYLKQIREIFAEALENQDYQFDMLVQDINVPRDTSRNPVFDISMGFQNMDVSGIAPIALDVAPYTGKERLSARLDLHLDGIEKDGRLYFTFEYSTDLFRETTIANMARHFQQLAAAIVKDSCTTLGMLPLLGNVEKNHLIEAGNKGPLEYRKEALVHQIFEELVAVQPLQPAVQGGHEVLTYMELNKRANQLAHLLKSKGVCRDQPVAILADRSVETVIGILGILKAGACYLPIDSNHPTERIAYILEDAHAVIVLSTMNDTFLRIFSMPEFSDTEWIMLDDKSIFTGPTENLGQVNVPGDLAYIIYTSATTGQPKGVMLEHRGVLNLVANTSHTFGLTNADHILQFATMGFDASVFEIFTALLTGATLYMPSLAVIQEYSRFEQYLNDNNITMALLPPIYAQHLNPENIHSLRILFTGGSASNFELEKKWKTHLTYVNAYGPTETTVVASFFVSDNNISTESTYSSVPIGKPLYNTRLYVLDEYLQPVPVGFTGELCVAGDSVARGYLNREEMTAARFIDDPFGEGKMYRTGDIVKWTADLNLEFRGRVDDQVKIRGFRIETGEIEKALMQYPDIKEAVVLAVADPQQQGEKFLCAYYTGRKNLGAPLVTDAIKKHLEKSLPAYMIPHCLMQIEEMPLSLSGKIDSKLLPPPDSIIHKSSAADMVVSPLEEQLAGIWCEVLRKEKIGIHDNFFALGGDSIKAITLVSKLNKELDLDLVINNIFANQTVKTLAAFVVGQKDEPVDLPPAAAAYQALTDWQARQQSVVEKLGLGAYEDLYPMSDIQAGMFYHNLADPFMYHNHVVFEIRDDAFDLDALRDTIARLVQKHGIFRAAFYLDAFESPAIVVASSLDLSEKIFYHDLDHLPGDQQQSYMQDFMNDDLRQGLDWKVFGLWRIVVFKLSASRHAVLLGCHHAIMDGWSDAVFLTEISQVYQTIRKDLPLKLEPLHCSYKDFVADQWRYKQAPAVRQFWATQLDGYERLPLPFDRKAATADVMEKDYHYFYPEKELEMALLEFAQQNEMSLKHICLAAYLCLLQLTTGKQDLTIGVLCHGRPELEDAEKMLGCFLNSVPFRVKFDKMLYAREILDLVKQASDLQQGFDKLPLVDIVQAAGEKSAERNPLFDVFFSYLNFHVYEQAEAGMELSSASRGFGVSNTLFDIMIEYYDSLTISFHYVKGLYTNAEIKRLEEYYLRLLYRLVTYPKEVIHTKDVMSAEEVKNVQVTFNDVGPGETAAGSVVEQFLYQVRRLPGNTALVAEGRSLTYLELNTKANQLAALLIQKGIRRDTPVVLLGTHSAETIIGMLGILKAGGCYVPVDLNYPLERLRMIATESGAGIAIACGYREGLILPDQELINIADALQGDITHEPPLVNKADDLAYIIYTSGTTGTPKGVMVSHDGIIRLVINPNYIELNEQTRILPTCAISFDVSTFEIWGALLNGGTLFLLSRDELLDQSLLKECLTANAINTMWFTTSWFNQLADTAPDIFSGLKYLLVGGEKLSPAHIARIRNLFAAKGLRIINGYGPTENTAFSACYQIDQDFEFSIPLGYPVSGSQVYILDAHRQLVPVGVPGEIYLAGRGLARGYHRRPDLTEEKFGVLYLDAPVRVYASGDIGFWQPDGTVAFIGRKDEQVKIRGHRIELEEIEQTLLHHPEVANAAVTVFTGEQGNRSLIAYIVGKEGKIPVIADVKRYLLNLLPDFMLPAQFILLDTLPLTSNGKINKAALPPPGTLQTANYQAARNETEQMLVNIWEQVLGISPVSIFDNFFELGGHSLKASLLVTRISNEGPVNITPRDIFRNPTIELLAEEIGKRKWMHTGTMTAGDDAAFKIIDL</sequence>
<dbReference type="SUPFAM" id="SSF47336">
    <property type="entry name" value="ACP-like"/>
    <property type="match status" value="2"/>
</dbReference>
<dbReference type="InterPro" id="IPR009081">
    <property type="entry name" value="PP-bd_ACP"/>
</dbReference>
<dbReference type="RefSeq" id="WP_188091986.1">
    <property type="nucleotide sequence ID" value="NZ_JACVFC010000007.1"/>
</dbReference>
<dbReference type="PANTHER" id="PTHR45527:SF1">
    <property type="entry name" value="FATTY ACID SYNTHASE"/>
    <property type="match status" value="1"/>
</dbReference>
<dbReference type="CDD" id="cd12117">
    <property type="entry name" value="A_NRPS_Srf_like"/>
    <property type="match status" value="1"/>
</dbReference>
<evidence type="ECO:0000256" key="1">
    <source>
        <dbReference type="ARBA" id="ARBA00001957"/>
    </source>
</evidence>
<accession>A0ABR7TXN8</accession>
<dbReference type="InterPro" id="IPR020845">
    <property type="entry name" value="AMP-binding_CS"/>
</dbReference>
<evidence type="ECO:0000259" key="4">
    <source>
        <dbReference type="PROSITE" id="PS50075"/>
    </source>
</evidence>
<organism evidence="5 6">
    <name type="scientific">Chitinophaga qingshengii</name>
    <dbReference type="NCBI Taxonomy" id="1569794"/>
    <lineage>
        <taxon>Bacteria</taxon>
        <taxon>Pseudomonadati</taxon>
        <taxon>Bacteroidota</taxon>
        <taxon>Chitinophagia</taxon>
        <taxon>Chitinophagales</taxon>
        <taxon>Chitinophagaceae</taxon>
        <taxon>Chitinophaga</taxon>
    </lineage>
</organism>
<dbReference type="Pfam" id="PF13193">
    <property type="entry name" value="AMP-binding_C"/>
    <property type="match status" value="2"/>
</dbReference>
<dbReference type="SUPFAM" id="SSF56801">
    <property type="entry name" value="Acetyl-CoA synthetase-like"/>
    <property type="match status" value="2"/>
</dbReference>
<dbReference type="InterPro" id="IPR045851">
    <property type="entry name" value="AMP-bd_C_sf"/>
</dbReference>
<dbReference type="InterPro" id="IPR010071">
    <property type="entry name" value="AA_adenyl_dom"/>
</dbReference>
<keyword evidence="6" id="KW-1185">Reference proteome</keyword>
<dbReference type="SUPFAM" id="SSF52777">
    <property type="entry name" value="CoA-dependent acyltransferases"/>
    <property type="match status" value="4"/>
</dbReference>
<dbReference type="InterPro" id="IPR025110">
    <property type="entry name" value="AMP-bd_C"/>
</dbReference>
<evidence type="ECO:0000313" key="5">
    <source>
        <dbReference type="EMBL" id="MBC9934890.1"/>
    </source>
</evidence>
<reference evidence="5 6" key="1">
    <citation type="submission" date="2020-09" db="EMBL/GenBank/DDBJ databases">
        <title>Genome sequences of type strains of Chitinophaga qingshengii and Chitinophaga varians.</title>
        <authorList>
            <person name="Kittiwongwattana C."/>
        </authorList>
    </citation>
    <scope>NUCLEOTIDE SEQUENCE [LARGE SCALE GENOMIC DNA]</scope>
    <source>
        <strain evidence="5 6">JCM 30026</strain>
    </source>
</reference>
<dbReference type="PROSITE" id="PS00012">
    <property type="entry name" value="PHOSPHOPANTETHEINE"/>
    <property type="match status" value="1"/>
</dbReference>
<dbReference type="Pfam" id="PF00501">
    <property type="entry name" value="AMP-binding"/>
    <property type="match status" value="2"/>
</dbReference>
<dbReference type="EMBL" id="JACVFC010000007">
    <property type="protein sequence ID" value="MBC9934890.1"/>
    <property type="molecule type" value="Genomic_DNA"/>
</dbReference>
<dbReference type="Gene3D" id="2.30.38.10">
    <property type="entry name" value="Luciferase, Domain 3"/>
    <property type="match status" value="2"/>
</dbReference>
<keyword evidence="3" id="KW-0597">Phosphoprotein</keyword>
<comment type="caution">
    <text evidence="5">The sequence shown here is derived from an EMBL/GenBank/DDBJ whole genome shotgun (WGS) entry which is preliminary data.</text>
</comment>
<comment type="cofactor">
    <cofactor evidence="1">
        <name>pantetheine 4'-phosphate</name>
        <dbReference type="ChEBI" id="CHEBI:47942"/>
    </cofactor>
</comment>
<dbReference type="InterPro" id="IPR001242">
    <property type="entry name" value="Condensation_dom"/>
</dbReference>